<keyword evidence="11" id="KW-1185">Reference proteome</keyword>
<dbReference type="CDD" id="cd17624">
    <property type="entry name" value="REC_OmpR_PmrA-like"/>
    <property type="match status" value="1"/>
</dbReference>
<evidence type="ECO:0000313" key="10">
    <source>
        <dbReference type="EMBL" id="QEH34461.1"/>
    </source>
</evidence>
<gene>
    <name evidence="10" type="primary">mprA_1</name>
    <name evidence="10" type="ORF">OJF2_30000</name>
</gene>
<evidence type="ECO:0000313" key="11">
    <source>
        <dbReference type="Proteomes" id="UP000324233"/>
    </source>
</evidence>
<feature type="DNA-binding region" description="OmpR/PhoB-type" evidence="7">
    <location>
        <begin position="125"/>
        <end position="223"/>
    </location>
</feature>
<dbReference type="InterPro" id="IPR036388">
    <property type="entry name" value="WH-like_DNA-bd_sf"/>
</dbReference>
<dbReference type="AlphaFoldDB" id="A0A5B9W303"/>
<proteinExistence type="predicted"/>
<dbReference type="RefSeq" id="WP_148594382.1">
    <property type="nucleotide sequence ID" value="NZ_CP042997.1"/>
</dbReference>
<dbReference type="SMART" id="SM00448">
    <property type="entry name" value="REC"/>
    <property type="match status" value="1"/>
</dbReference>
<dbReference type="InterPro" id="IPR011006">
    <property type="entry name" value="CheY-like_superfamily"/>
</dbReference>
<evidence type="ECO:0000259" key="8">
    <source>
        <dbReference type="PROSITE" id="PS50110"/>
    </source>
</evidence>
<dbReference type="FunFam" id="1.10.10.10:FF:000005">
    <property type="entry name" value="Two-component system response regulator"/>
    <property type="match status" value="1"/>
</dbReference>
<dbReference type="Gene3D" id="3.40.50.2300">
    <property type="match status" value="1"/>
</dbReference>
<dbReference type="PANTHER" id="PTHR48111:SF22">
    <property type="entry name" value="REGULATOR OF RPOS"/>
    <property type="match status" value="1"/>
</dbReference>
<dbReference type="EMBL" id="CP042997">
    <property type="protein sequence ID" value="QEH34461.1"/>
    <property type="molecule type" value="Genomic_DNA"/>
</dbReference>
<feature type="domain" description="OmpR/PhoB-type" evidence="9">
    <location>
        <begin position="125"/>
        <end position="223"/>
    </location>
</feature>
<keyword evidence="4 7" id="KW-0238">DNA-binding</keyword>
<dbReference type="InterPro" id="IPR039420">
    <property type="entry name" value="WalR-like"/>
</dbReference>
<dbReference type="PROSITE" id="PS51755">
    <property type="entry name" value="OMPR_PHOB"/>
    <property type="match status" value="1"/>
</dbReference>
<dbReference type="InterPro" id="IPR001867">
    <property type="entry name" value="OmpR/PhoB-type_DNA-bd"/>
</dbReference>
<keyword evidence="3" id="KW-0805">Transcription regulation</keyword>
<dbReference type="Gene3D" id="6.10.250.690">
    <property type="match status" value="1"/>
</dbReference>
<dbReference type="FunFam" id="3.40.50.2300:FF:000002">
    <property type="entry name" value="DNA-binding response regulator PhoP"/>
    <property type="match status" value="1"/>
</dbReference>
<dbReference type="Gene3D" id="1.10.10.10">
    <property type="entry name" value="Winged helix-like DNA-binding domain superfamily/Winged helix DNA-binding domain"/>
    <property type="match status" value="1"/>
</dbReference>
<dbReference type="CDD" id="cd00383">
    <property type="entry name" value="trans_reg_C"/>
    <property type="match status" value="1"/>
</dbReference>
<feature type="modified residue" description="4-aspartylphosphate" evidence="6">
    <location>
        <position position="52"/>
    </location>
</feature>
<dbReference type="KEGG" id="agv:OJF2_30000"/>
<keyword evidence="2" id="KW-0902">Two-component regulatory system</keyword>
<dbReference type="GO" id="GO:0000976">
    <property type="term" value="F:transcription cis-regulatory region binding"/>
    <property type="evidence" value="ECO:0007669"/>
    <property type="project" value="TreeGrafter"/>
</dbReference>
<dbReference type="PANTHER" id="PTHR48111">
    <property type="entry name" value="REGULATOR OF RPOS"/>
    <property type="match status" value="1"/>
</dbReference>
<dbReference type="InterPro" id="IPR001789">
    <property type="entry name" value="Sig_transdc_resp-reg_receiver"/>
</dbReference>
<dbReference type="Pfam" id="PF00072">
    <property type="entry name" value="Response_reg"/>
    <property type="match status" value="1"/>
</dbReference>
<dbReference type="Pfam" id="PF00486">
    <property type="entry name" value="Trans_reg_C"/>
    <property type="match status" value="1"/>
</dbReference>
<protein>
    <submittedName>
        <fullName evidence="10">Response regulator MprA</fullName>
    </submittedName>
</protein>
<evidence type="ECO:0000256" key="7">
    <source>
        <dbReference type="PROSITE-ProRule" id="PRU01091"/>
    </source>
</evidence>
<accession>A0A5B9W303</accession>
<dbReference type="Proteomes" id="UP000324233">
    <property type="component" value="Chromosome"/>
</dbReference>
<name>A0A5B9W303_9BACT</name>
<evidence type="ECO:0000256" key="5">
    <source>
        <dbReference type="ARBA" id="ARBA00023163"/>
    </source>
</evidence>
<dbReference type="SMART" id="SM00862">
    <property type="entry name" value="Trans_reg_C"/>
    <property type="match status" value="1"/>
</dbReference>
<dbReference type="GO" id="GO:0006355">
    <property type="term" value="P:regulation of DNA-templated transcription"/>
    <property type="evidence" value="ECO:0007669"/>
    <property type="project" value="InterPro"/>
</dbReference>
<dbReference type="GO" id="GO:0032993">
    <property type="term" value="C:protein-DNA complex"/>
    <property type="evidence" value="ECO:0007669"/>
    <property type="project" value="TreeGrafter"/>
</dbReference>
<keyword evidence="5" id="KW-0804">Transcription</keyword>
<evidence type="ECO:0000256" key="1">
    <source>
        <dbReference type="ARBA" id="ARBA00022553"/>
    </source>
</evidence>
<dbReference type="SUPFAM" id="SSF52172">
    <property type="entry name" value="CheY-like"/>
    <property type="match status" value="1"/>
</dbReference>
<evidence type="ECO:0000256" key="2">
    <source>
        <dbReference type="ARBA" id="ARBA00023012"/>
    </source>
</evidence>
<evidence type="ECO:0000256" key="4">
    <source>
        <dbReference type="ARBA" id="ARBA00023125"/>
    </source>
</evidence>
<organism evidence="10 11">
    <name type="scientific">Aquisphaera giovannonii</name>
    <dbReference type="NCBI Taxonomy" id="406548"/>
    <lineage>
        <taxon>Bacteria</taxon>
        <taxon>Pseudomonadati</taxon>
        <taxon>Planctomycetota</taxon>
        <taxon>Planctomycetia</taxon>
        <taxon>Isosphaerales</taxon>
        <taxon>Isosphaeraceae</taxon>
        <taxon>Aquisphaera</taxon>
    </lineage>
</organism>
<keyword evidence="1 6" id="KW-0597">Phosphoprotein</keyword>
<feature type="domain" description="Response regulatory" evidence="8">
    <location>
        <begin position="3"/>
        <end position="117"/>
    </location>
</feature>
<evidence type="ECO:0000256" key="6">
    <source>
        <dbReference type="PROSITE-ProRule" id="PRU00169"/>
    </source>
</evidence>
<dbReference type="PROSITE" id="PS50110">
    <property type="entry name" value="RESPONSE_REGULATORY"/>
    <property type="match status" value="1"/>
</dbReference>
<sequence>MSRLLVIEDQKKLLQSLERGLSEEGYQVIPAMTGEEGYQQARSVPVDAVVLDLMLPERDGLDVLRTLRSDGFNKPILILTARDTIEDRVQGLDSGADDYLAKPFAFAELLARIRALLRRDVVNRELTLKADDLEMNLVGRSVTRGGVEIDLTRREFELLEFLLRNKNSAVTRDMIAREVWKEGSGTLTNTIDVYITLLRKKIERPEKRTLIHTVRGVGYALRDAP</sequence>
<dbReference type="GO" id="GO:0000156">
    <property type="term" value="F:phosphorelay response regulator activity"/>
    <property type="evidence" value="ECO:0007669"/>
    <property type="project" value="TreeGrafter"/>
</dbReference>
<dbReference type="OrthoDB" id="272875at2"/>
<evidence type="ECO:0000259" key="9">
    <source>
        <dbReference type="PROSITE" id="PS51755"/>
    </source>
</evidence>
<reference evidence="10 11" key="1">
    <citation type="submission" date="2019-08" db="EMBL/GenBank/DDBJ databases">
        <title>Deep-cultivation of Planctomycetes and their phenomic and genomic characterization uncovers novel biology.</title>
        <authorList>
            <person name="Wiegand S."/>
            <person name="Jogler M."/>
            <person name="Boedeker C."/>
            <person name="Pinto D."/>
            <person name="Vollmers J."/>
            <person name="Rivas-Marin E."/>
            <person name="Kohn T."/>
            <person name="Peeters S.H."/>
            <person name="Heuer A."/>
            <person name="Rast P."/>
            <person name="Oberbeckmann S."/>
            <person name="Bunk B."/>
            <person name="Jeske O."/>
            <person name="Meyerdierks A."/>
            <person name="Storesund J.E."/>
            <person name="Kallscheuer N."/>
            <person name="Luecker S."/>
            <person name="Lage O.M."/>
            <person name="Pohl T."/>
            <person name="Merkel B.J."/>
            <person name="Hornburger P."/>
            <person name="Mueller R.-W."/>
            <person name="Bruemmer F."/>
            <person name="Labrenz M."/>
            <person name="Spormann A.M."/>
            <person name="Op den Camp H."/>
            <person name="Overmann J."/>
            <person name="Amann R."/>
            <person name="Jetten M.S.M."/>
            <person name="Mascher T."/>
            <person name="Medema M.H."/>
            <person name="Devos D.P."/>
            <person name="Kaster A.-K."/>
            <person name="Ovreas L."/>
            <person name="Rohde M."/>
            <person name="Galperin M.Y."/>
            <person name="Jogler C."/>
        </authorList>
    </citation>
    <scope>NUCLEOTIDE SEQUENCE [LARGE SCALE GENOMIC DNA]</scope>
    <source>
        <strain evidence="10 11">OJF2</strain>
    </source>
</reference>
<dbReference type="GO" id="GO:0005829">
    <property type="term" value="C:cytosol"/>
    <property type="evidence" value="ECO:0007669"/>
    <property type="project" value="TreeGrafter"/>
</dbReference>
<evidence type="ECO:0000256" key="3">
    <source>
        <dbReference type="ARBA" id="ARBA00023015"/>
    </source>
</evidence>